<keyword evidence="5" id="KW-1185">Reference proteome</keyword>
<dbReference type="AlphaFoldDB" id="A0A840DZ51"/>
<evidence type="ECO:0000256" key="3">
    <source>
        <dbReference type="ARBA" id="ARBA00022969"/>
    </source>
</evidence>
<keyword evidence="3" id="KW-0749">Sporulation</keyword>
<evidence type="ECO:0000256" key="2">
    <source>
        <dbReference type="ARBA" id="ARBA00006573"/>
    </source>
</evidence>
<accession>A0A840DZ51</accession>
<evidence type="ECO:0000313" key="4">
    <source>
        <dbReference type="EMBL" id="MBB4074789.1"/>
    </source>
</evidence>
<reference evidence="4 5" key="1">
    <citation type="submission" date="2020-08" db="EMBL/GenBank/DDBJ databases">
        <title>Genomic Encyclopedia of Type Strains, Phase IV (KMG-IV): sequencing the most valuable type-strain genomes for metagenomic binning, comparative biology and taxonomic classification.</title>
        <authorList>
            <person name="Goeker M."/>
        </authorList>
    </citation>
    <scope>NUCLEOTIDE SEQUENCE [LARGE SCALE GENOMIC DNA]</scope>
    <source>
        <strain evidence="4 5">DSM 17075</strain>
    </source>
</reference>
<dbReference type="GO" id="GO:0030435">
    <property type="term" value="P:sporulation resulting in formation of a cellular spore"/>
    <property type="evidence" value="ECO:0007669"/>
    <property type="project" value="UniProtKB-KW"/>
</dbReference>
<dbReference type="HAMAP" id="MF_00667">
    <property type="entry name" value="SspH"/>
    <property type="match status" value="1"/>
</dbReference>
<comment type="subcellular location">
    <subcellularLocation>
        <location evidence="1">Spore core</location>
    </subcellularLocation>
</comment>
<dbReference type="EMBL" id="JACIDE010000020">
    <property type="protein sequence ID" value="MBB4074789.1"/>
    <property type="molecule type" value="Genomic_DNA"/>
</dbReference>
<gene>
    <name evidence="4" type="ORF">GGR02_002582</name>
</gene>
<dbReference type="InterPro" id="IPR012610">
    <property type="entry name" value="SASP_SspH"/>
</dbReference>
<dbReference type="NCBIfam" id="NF002867">
    <property type="entry name" value="PRK03174.1"/>
    <property type="match status" value="1"/>
</dbReference>
<name>A0A840DZ51_9BACL</name>
<sequence>MIRHAYILVKHDKYYERHHQKKAGVLMNTQRAQEIAASPIMANVTYNGERIYIEQVDEQSGTALIHPLHAPNNKQRVAVSSLQEH</sequence>
<dbReference type="GO" id="GO:0042601">
    <property type="term" value="C:endospore-forming forespore"/>
    <property type="evidence" value="ECO:0007669"/>
    <property type="project" value="InterPro"/>
</dbReference>
<dbReference type="Pfam" id="PF08141">
    <property type="entry name" value="SspH"/>
    <property type="match status" value="1"/>
</dbReference>
<evidence type="ECO:0000256" key="1">
    <source>
        <dbReference type="ARBA" id="ARBA00004288"/>
    </source>
</evidence>
<evidence type="ECO:0000313" key="5">
    <source>
        <dbReference type="Proteomes" id="UP000559598"/>
    </source>
</evidence>
<comment type="caution">
    <text evidence="4">The sequence shown here is derived from an EMBL/GenBank/DDBJ whole genome shotgun (WGS) entry which is preliminary data.</text>
</comment>
<proteinExistence type="inferred from homology"/>
<dbReference type="NCBIfam" id="TIGR02861">
    <property type="entry name" value="SASP_H"/>
    <property type="match status" value="1"/>
</dbReference>
<dbReference type="GO" id="GO:0030436">
    <property type="term" value="P:asexual sporulation"/>
    <property type="evidence" value="ECO:0007669"/>
    <property type="project" value="InterPro"/>
</dbReference>
<dbReference type="Proteomes" id="UP000559598">
    <property type="component" value="Unassembled WGS sequence"/>
</dbReference>
<organism evidence="4 5">
    <name type="scientific">Anoxybacteroides voinovskiense</name>
    <dbReference type="NCBI Taxonomy" id="230470"/>
    <lineage>
        <taxon>Bacteria</taxon>
        <taxon>Bacillati</taxon>
        <taxon>Bacillota</taxon>
        <taxon>Bacilli</taxon>
        <taxon>Bacillales</taxon>
        <taxon>Anoxybacillaceae</taxon>
        <taxon>Anoxybacteroides</taxon>
    </lineage>
</organism>
<comment type="similarity">
    <text evidence="2">Belongs to the SspH family.</text>
</comment>
<protein>
    <submittedName>
        <fullName evidence="4">H-type small acid-soluble spore protein</fullName>
    </submittedName>
</protein>